<proteinExistence type="predicted"/>
<reference evidence="3" key="1">
    <citation type="submission" date="2025-08" db="UniProtKB">
        <authorList>
            <consortium name="RefSeq"/>
        </authorList>
    </citation>
    <scope>IDENTIFICATION</scope>
    <source>
        <tissue evidence="3">Whole organism</tissue>
    </source>
</reference>
<feature type="region of interest" description="Disordered" evidence="1">
    <location>
        <begin position="186"/>
        <end position="259"/>
    </location>
</feature>
<evidence type="ECO:0000256" key="1">
    <source>
        <dbReference type="SAM" id="MobiDB-lite"/>
    </source>
</evidence>
<dbReference type="KEGG" id="hazt:108681346"/>
<protein>
    <submittedName>
        <fullName evidence="3">Uncharacterized protein LOC108681346</fullName>
    </submittedName>
</protein>
<feature type="region of interest" description="Disordered" evidence="1">
    <location>
        <begin position="390"/>
        <end position="422"/>
    </location>
</feature>
<feature type="non-terminal residue" evidence="3">
    <location>
        <position position="651"/>
    </location>
</feature>
<organism evidence="2 3">
    <name type="scientific">Hyalella azteca</name>
    <name type="common">Amphipod</name>
    <dbReference type="NCBI Taxonomy" id="294128"/>
    <lineage>
        <taxon>Eukaryota</taxon>
        <taxon>Metazoa</taxon>
        <taxon>Ecdysozoa</taxon>
        <taxon>Arthropoda</taxon>
        <taxon>Crustacea</taxon>
        <taxon>Multicrustacea</taxon>
        <taxon>Malacostraca</taxon>
        <taxon>Eumalacostraca</taxon>
        <taxon>Peracarida</taxon>
        <taxon>Amphipoda</taxon>
        <taxon>Senticaudata</taxon>
        <taxon>Talitrida</taxon>
        <taxon>Talitroidea</taxon>
        <taxon>Hyalellidae</taxon>
        <taxon>Hyalella</taxon>
    </lineage>
</organism>
<accession>A0A8B7PKF1</accession>
<name>A0A8B7PKF1_HYAAZ</name>
<feature type="compositionally biased region" description="Low complexity" evidence="1">
    <location>
        <begin position="393"/>
        <end position="402"/>
    </location>
</feature>
<dbReference type="GeneID" id="108681346"/>
<sequence>MLKYAQGGSGRPLEQSGADEVTSTRLHDKHVALDGRQHLHDLKASPSPARQDYCGGEFPQTKILKCSGSLDSSPCSSYSSSSAYSSLEAGQVIPYIPPSPVTQTNFSRRWKTEQKKSAKIPSNIHLKLSAPVKEQHSNSEKQEALPAAGELQAVRRLITRIQISDINQRSEVSVKNSINACKTSQLIPPNGKVAQQKKEDRKCMENNPNKIHMRNKKPDNKTVTNVEQSSVKEYDGPAEYSRRSRSCDGRQNKNSKISRERIAQPKISEKFSARDKICLGRSEKLRRIVHFNDEEVRTSLSGSRLKTKRNEGDDLTYVNVDDIAQKKTLSSVLQRSFRSGRSLKRSLRKSLRRTEHFKRTLVRQKTEIEAEEVPPTSGDDHQTLGSVEAALPRSRCSSASRSQAKECSRHGNRPGVTSAPSFRNIFRTSLKRSFHRRAKRANSVGKDFKIETSNADVWPSVEQSSSRNDDNNNKSKATEINFVTISTPNKSEHLINNNLDHNHYDVPKSCRVTHFGNSNKSVHSSVKTTKPAVDQPTVENIQNKWSASSKSCDISTSTTNNKNGTDVNVIDTFELHKHAALTAVESDVRTSPGDQKCTQGPSSTPTSRICGPNQFSVVLHTRDCGDASAPASEKCGSALETNFCTNTDEKK</sequence>
<keyword evidence="2" id="KW-1185">Reference proteome</keyword>
<dbReference type="AlphaFoldDB" id="A0A8B7PKF1"/>
<dbReference type="Proteomes" id="UP000694843">
    <property type="component" value="Unplaced"/>
</dbReference>
<feature type="region of interest" description="Disordered" evidence="1">
    <location>
        <begin position="1"/>
        <end position="54"/>
    </location>
</feature>
<feature type="compositionally biased region" description="Basic and acidic residues" evidence="1">
    <location>
        <begin position="25"/>
        <end position="43"/>
    </location>
</feature>
<feature type="compositionally biased region" description="Polar residues" evidence="1">
    <location>
        <begin position="592"/>
        <end position="607"/>
    </location>
</feature>
<evidence type="ECO:0000313" key="2">
    <source>
        <dbReference type="Proteomes" id="UP000694843"/>
    </source>
</evidence>
<evidence type="ECO:0000313" key="3">
    <source>
        <dbReference type="RefSeq" id="XP_018025856.1"/>
    </source>
</evidence>
<feature type="compositionally biased region" description="Basic and acidic residues" evidence="1">
    <location>
        <begin position="230"/>
        <end position="259"/>
    </location>
</feature>
<gene>
    <name evidence="3" type="primary">LOC108681346</name>
</gene>
<dbReference type="RefSeq" id="XP_018025856.1">
    <property type="nucleotide sequence ID" value="XM_018170367.2"/>
</dbReference>
<feature type="region of interest" description="Disordered" evidence="1">
    <location>
        <begin position="587"/>
        <end position="608"/>
    </location>
</feature>